<keyword evidence="1" id="KW-1133">Transmembrane helix</keyword>
<dbReference type="OrthoDB" id="202206at2157"/>
<feature type="transmembrane region" description="Helical" evidence="1">
    <location>
        <begin position="118"/>
        <end position="142"/>
    </location>
</feature>
<dbReference type="PANTHER" id="PTHR37692:SF1">
    <property type="entry name" value="DUF420 DOMAIN-CONTAINING PROTEIN"/>
    <property type="match status" value="1"/>
</dbReference>
<proteinExistence type="predicted"/>
<dbReference type="Proteomes" id="UP000054387">
    <property type="component" value="Unassembled WGS sequence"/>
</dbReference>
<keyword evidence="3" id="KW-1185">Reference proteome</keyword>
<dbReference type="GO" id="GO:0022904">
    <property type="term" value="P:respiratory electron transport chain"/>
    <property type="evidence" value="ECO:0007669"/>
    <property type="project" value="InterPro"/>
</dbReference>
<organism evidence="2 3">
    <name type="scientific">Haloprofundus marisrubri</name>
    <dbReference type="NCBI Taxonomy" id="1514971"/>
    <lineage>
        <taxon>Archaea</taxon>
        <taxon>Methanobacteriati</taxon>
        <taxon>Methanobacteriota</taxon>
        <taxon>Stenosarchaea group</taxon>
        <taxon>Halobacteria</taxon>
        <taxon>Halobacteriales</taxon>
        <taxon>Haloferacaceae</taxon>
        <taxon>Haloprofundus</taxon>
    </lineage>
</organism>
<feature type="transmembrane region" description="Helical" evidence="1">
    <location>
        <begin position="81"/>
        <end position="98"/>
    </location>
</feature>
<sequence>MELRVRDHVPATTAILTLVSLGLVFGAALGAIPDVLLPTAPQPLYDAIPHVNAVISTVAIGTIIAGVRAIRRGDVDRHRTLMLTTVVLFATFLVLYLYKVISQGTQEFPGPAVVDQWVYLPTLAIHILLAIVCIPLLYYVLLLALTRPVSQIYGTRHKQIGRVAAALWLISFVLGNVVYLLLYVVY</sequence>
<dbReference type="AlphaFoldDB" id="A0A0W1R6H1"/>
<dbReference type="STRING" id="1514971.AUR64_18680"/>
<accession>A0A0W1R6H1</accession>
<evidence type="ECO:0000313" key="3">
    <source>
        <dbReference type="Proteomes" id="UP000054387"/>
    </source>
</evidence>
<evidence type="ECO:0000256" key="1">
    <source>
        <dbReference type="SAM" id="Phobius"/>
    </source>
</evidence>
<keyword evidence="1" id="KW-0472">Membrane</keyword>
<name>A0A0W1R6H1_9EURY</name>
<feature type="transmembrane region" description="Helical" evidence="1">
    <location>
        <begin position="47"/>
        <end position="69"/>
    </location>
</feature>
<dbReference type="PANTHER" id="PTHR37692">
    <property type="entry name" value="HYPOTHETICAL MEMBRANE SPANNING PROTEIN"/>
    <property type="match status" value="1"/>
</dbReference>
<dbReference type="Gene3D" id="1.20.120.80">
    <property type="entry name" value="Cytochrome c oxidase, subunit III, four-helix bundle"/>
    <property type="match status" value="1"/>
</dbReference>
<dbReference type="GO" id="GO:0016020">
    <property type="term" value="C:membrane"/>
    <property type="evidence" value="ECO:0007669"/>
    <property type="project" value="InterPro"/>
</dbReference>
<evidence type="ECO:0008006" key="4">
    <source>
        <dbReference type="Google" id="ProtNLM"/>
    </source>
</evidence>
<protein>
    <recommendedName>
        <fullName evidence="4">DUF420 domain-containing protein</fullName>
    </recommendedName>
</protein>
<dbReference type="InterPro" id="IPR013833">
    <property type="entry name" value="Cyt_c_oxidase_su3_a-hlx"/>
</dbReference>
<dbReference type="RefSeq" id="WP_058582974.1">
    <property type="nucleotide sequence ID" value="NZ_LOPU01000030.1"/>
</dbReference>
<feature type="transmembrane region" description="Helical" evidence="1">
    <location>
        <begin position="12"/>
        <end position="32"/>
    </location>
</feature>
<feature type="transmembrane region" description="Helical" evidence="1">
    <location>
        <begin position="163"/>
        <end position="185"/>
    </location>
</feature>
<dbReference type="EMBL" id="LOPU01000030">
    <property type="protein sequence ID" value="KTG08690.1"/>
    <property type="molecule type" value="Genomic_DNA"/>
</dbReference>
<comment type="caution">
    <text evidence="2">The sequence shown here is derived from an EMBL/GenBank/DDBJ whole genome shotgun (WGS) entry which is preliminary data.</text>
</comment>
<evidence type="ECO:0000313" key="2">
    <source>
        <dbReference type="EMBL" id="KTG08690.1"/>
    </source>
</evidence>
<keyword evidence="1" id="KW-0812">Transmembrane</keyword>
<dbReference type="GO" id="GO:0004129">
    <property type="term" value="F:cytochrome-c oxidase activity"/>
    <property type="evidence" value="ECO:0007669"/>
    <property type="project" value="InterPro"/>
</dbReference>
<dbReference type="Pfam" id="PF04238">
    <property type="entry name" value="DUF420"/>
    <property type="match status" value="1"/>
</dbReference>
<reference evidence="2 3" key="1">
    <citation type="submission" date="2015-12" db="EMBL/GenBank/DDBJ databases">
        <title>Haloprofundus marisrubri gen. nov., sp. nov., an extremely halophilic archaeon isolated from the Discovery deep brine-seawater interface in the Red Sea.</title>
        <authorList>
            <person name="Zhang G."/>
            <person name="Stingl U."/>
            <person name="Rashid M."/>
        </authorList>
    </citation>
    <scope>NUCLEOTIDE SEQUENCE [LARGE SCALE GENOMIC DNA]</scope>
    <source>
        <strain evidence="2 3">SB9</strain>
    </source>
</reference>
<gene>
    <name evidence="2" type="ORF">AUR64_18680</name>
</gene>
<dbReference type="InterPro" id="IPR007352">
    <property type="entry name" value="DUF420"/>
</dbReference>